<name>A0ABQ2F0R9_9ACTN</name>
<proteinExistence type="predicted"/>
<accession>A0ABQ2F0R9</accession>
<evidence type="ECO:0000313" key="2">
    <source>
        <dbReference type="Proteomes" id="UP000660265"/>
    </source>
</evidence>
<dbReference type="EMBL" id="BMMV01000046">
    <property type="protein sequence ID" value="GGK31458.1"/>
    <property type="molecule type" value="Genomic_DNA"/>
</dbReference>
<gene>
    <name evidence="1" type="ORF">GCM10011583_74140</name>
</gene>
<protein>
    <submittedName>
        <fullName evidence="1">Uncharacterized protein</fullName>
    </submittedName>
</protein>
<comment type="caution">
    <text evidence="1">The sequence shown here is derived from an EMBL/GenBank/DDBJ whole genome shotgun (WGS) entry which is preliminary data.</text>
</comment>
<organism evidence="1 2">
    <name type="scientific">Streptomyces camponoticapitis</name>
    <dbReference type="NCBI Taxonomy" id="1616125"/>
    <lineage>
        <taxon>Bacteria</taxon>
        <taxon>Bacillati</taxon>
        <taxon>Actinomycetota</taxon>
        <taxon>Actinomycetes</taxon>
        <taxon>Kitasatosporales</taxon>
        <taxon>Streptomycetaceae</taxon>
        <taxon>Streptomyces</taxon>
    </lineage>
</organism>
<reference evidence="2" key="1">
    <citation type="journal article" date="2019" name="Int. J. Syst. Evol. Microbiol.">
        <title>The Global Catalogue of Microorganisms (GCM) 10K type strain sequencing project: providing services to taxonomists for standard genome sequencing and annotation.</title>
        <authorList>
            <consortium name="The Broad Institute Genomics Platform"/>
            <consortium name="The Broad Institute Genome Sequencing Center for Infectious Disease"/>
            <person name="Wu L."/>
            <person name="Ma J."/>
        </authorList>
    </citation>
    <scope>NUCLEOTIDE SEQUENCE [LARGE SCALE GENOMIC DNA]</scope>
    <source>
        <strain evidence="2">CGMCC 4.7275</strain>
    </source>
</reference>
<keyword evidence="2" id="KW-1185">Reference proteome</keyword>
<evidence type="ECO:0000313" key="1">
    <source>
        <dbReference type="EMBL" id="GGK31458.1"/>
    </source>
</evidence>
<dbReference type="RefSeq" id="WP_229701437.1">
    <property type="nucleotide sequence ID" value="NZ_BMMV01000046.1"/>
</dbReference>
<dbReference type="Proteomes" id="UP000660265">
    <property type="component" value="Unassembled WGS sequence"/>
</dbReference>
<sequence>MTELLPRTYWCHRGYQGPVRFRIAPTGITAPYPGLAVDWMRESVRAALPGLGRESFGAAWAWLGDHRAVALAVQELRCGRPYAFTLPTEAGCWSWTVRVVSVLPLRDPCLASITPSLLAT</sequence>